<feature type="transmembrane region" description="Helical" evidence="5">
    <location>
        <begin position="245"/>
        <end position="265"/>
    </location>
</feature>
<feature type="transmembrane region" description="Helical" evidence="5">
    <location>
        <begin position="99"/>
        <end position="119"/>
    </location>
</feature>
<dbReference type="RefSeq" id="WP_345789080.1">
    <property type="nucleotide sequence ID" value="NZ_QFGA01000002.1"/>
</dbReference>
<keyword evidence="3 5" id="KW-1133">Transmembrane helix</keyword>
<dbReference type="GO" id="GO:0046583">
    <property type="term" value="F:monoatomic cation efflux transmembrane transporter activity"/>
    <property type="evidence" value="ECO:0007669"/>
    <property type="project" value="TreeGrafter"/>
</dbReference>
<keyword evidence="4 5" id="KW-0472">Membrane</keyword>
<dbReference type="InterPro" id="IPR038665">
    <property type="entry name" value="Voltage-dep_anion_channel_sf"/>
</dbReference>
<dbReference type="InterPro" id="IPR052951">
    <property type="entry name" value="Tellurite_res_ion_channel"/>
</dbReference>
<dbReference type="InterPro" id="IPR004695">
    <property type="entry name" value="SLAC1/Mae1/Ssu1/TehA"/>
</dbReference>
<accession>A0A4Y7R9S5</accession>
<evidence type="ECO:0000256" key="2">
    <source>
        <dbReference type="ARBA" id="ARBA00022692"/>
    </source>
</evidence>
<dbReference type="Pfam" id="PF03595">
    <property type="entry name" value="SLAC1"/>
    <property type="match status" value="1"/>
</dbReference>
<dbReference type="Gene3D" id="1.50.10.150">
    <property type="entry name" value="Voltage-dependent anion channel"/>
    <property type="match status" value="1"/>
</dbReference>
<feature type="transmembrane region" description="Helical" evidence="5">
    <location>
        <begin position="277"/>
        <end position="298"/>
    </location>
</feature>
<name>A0A4Y7R9S5_9FIRM</name>
<feature type="transmembrane region" description="Helical" evidence="5">
    <location>
        <begin position="125"/>
        <end position="146"/>
    </location>
</feature>
<keyword evidence="7" id="KW-1185">Reference proteome</keyword>
<evidence type="ECO:0000256" key="1">
    <source>
        <dbReference type="ARBA" id="ARBA00004141"/>
    </source>
</evidence>
<comment type="caution">
    <text evidence="6">The sequence shown here is derived from an EMBL/GenBank/DDBJ whole genome shotgun (WGS) entry which is preliminary data.</text>
</comment>
<keyword evidence="2 5" id="KW-0812">Transmembrane</keyword>
<dbReference type="EMBL" id="QFGA01000002">
    <property type="protein sequence ID" value="TEB05443.1"/>
    <property type="molecule type" value="Genomic_DNA"/>
</dbReference>
<feature type="transmembrane region" description="Helical" evidence="5">
    <location>
        <begin position="65"/>
        <end position="87"/>
    </location>
</feature>
<evidence type="ECO:0000313" key="7">
    <source>
        <dbReference type="Proteomes" id="UP000298324"/>
    </source>
</evidence>
<dbReference type="Proteomes" id="UP000298324">
    <property type="component" value="Unassembled WGS sequence"/>
</dbReference>
<feature type="transmembrane region" description="Helical" evidence="5">
    <location>
        <begin position="158"/>
        <end position="181"/>
    </location>
</feature>
<dbReference type="PANTHER" id="PTHR37955:SF1">
    <property type="entry name" value="DEP DOMAIN-CONTAINING PROTEIN"/>
    <property type="match status" value="1"/>
</dbReference>
<evidence type="ECO:0000256" key="4">
    <source>
        <dbReference type="ARBA" id="ARBA00023136"/>
    </source>
</evidence>
<dbReference type="GO" id="GO:0005886">
    <property type="term" value="C:plasma membrane"/>
    <property type="evidence" value="ECO:0007669"/>
    <property type="project" value="TreeGrafter"/>
</dbReference>
<gene>
    <name evidence="6" type="ORF">Psch_02484</name>
</gene>
<feature type="transmembrane region" description="Helical" evidence="5">
    <location>
        <begin position="187"/>
        <end position="205"/>
    </location>
</feature>
<dbReference type="PANTHER" id="PTHR37955">
    <property type="entry name" value="TELLURITE RESISTANCE PROTEIN TEHA"/>
    <property type="match status" value="1"/>
</dbReference>
<feature type="transmembrane region" description="Helical" evidence="5">
    <location>
        <begin position="217"/>
        <end position="239"/>
    </location>
</feature>
<dbReference type="CDD" id="cd09325">
    <property type="entry name" value="TDT_C4-dicarb_trans"/>
    <property type="match status" value="1"/>
</dbReference>
<reference evidence="6 7" key="1">
    <citation type="journal article" date="2018" name="Environ. Microbiol.">
        <title>Novel energy conservation strategies and behaviour of Pelotomaculum schinkii driving syntrophic propionate catabolism.</title>
        <authorList>
            <person name="Hidalgo-Ahumada C.A.P."/>
            <person name="Nobu M.K."/>
            <person name="Narihiro T."/>
            <person name="Tamaki H."/>
            <person name="Liu W.T."/>
            <person name="Kamagata Y."/>
            <person name="Stams A.J.M."/>
            <person name="Imachi H."/>
            <person name="Sousa D.Z."/>
        </authorList>
    </citation>
    <scope>NUCLEOTIDE SEQUENCE [LARGE SCALE GENOMIC DNA]</scope>
    <source>
        <strain evidence="6 7">HH</strain>
    </source>
</reference>
<dbReference type="AlphaFoldDB" id="A0A4Y7R9S5"/>
<protein>
    <submittedName>
        <fullName evidence="6">Potassium-tellurite ethidium and proflavin transporter</fullName>
    </submittedName>
</protein>
<evidence type="ECO:0000313" key="6">
    <source>
        <dbReference type="EMBL" id="TEB05443.1"/>
    </source>
</evidence>
<evidence type="ECO:0000256" key="5">
    <source>
        <dbReference type="SAM" id="Phobius"/>
    </source>
</evidence>
<evidence type="ECO:0000256" key="3">
    <source>
        <dbReference type="ARBA" id="ARBA00022989"/>
    </source>
</evidence>
<proteinExistence type="predicted"/>
<organism evidence="6 7">
    <name type="scientific">Pelotomaculum schinkii</name>
    <dbReference type="NCBI Taxonomy" id="78350"/>
    <lineage>
        <taxon>Bacteria</taxon>
        <taxon>Bacillati</taxon>
        <taxon>Bacillota</taxon>
        <taxon>Clostridia</taxon>
        <taxon>Eubacteriales</taxon>
        <taxon>Desulfotomaculaceae</taxon>
        <taxon>Pelotomaculum</taxon>
    </lineage>
</organism>
<sequence>MVNSFKSRDKQEILKYCVGYEDKRNSVPFPSVSMRNIIDRIPVPASGLMLGLAAAGNLISSYSNILKSIFGIISASILVLLLVKIICKIGVVIEDLKNPAIAGIASTFPMGVMVLSTYIHSCWPFASYVIWVIGILMHCALIIYFTKEFILKYSIQKVFPSCFVVFVGIAAGSITAPVFGVDWIGRVLFWFSFIAYLILLPIITYRTFVIKSIPESLLPTVAIFAAPTGICLTGYLNSFQEKNMTFIWLLVVMSLTMFFAVLLYMPKMFRLKFYPSYSAFTFPFVISATAIKATDGFFIKMHMDIPALKYLVYFEEVFAITFVVYVLIRYICFIFIQSVGVAPQDTQNAVKQYSNNG</sequence>
<feature type="transmembrane region" description="Helical" evidence="5">
    <location>
        <begin position="41"/>
        <end position="59"/>
    </location>
</feature>
<comment type="subcellular location">
    <subcellularLocation>
        <location evidence="1">Membrane</location>
        <topology evidence="1">Multi-pass membrane protein</topology>
    </subcellularLocation>
</comment>